<feature type="domain" description="DUF4246" evidence="2">
    <location>
        <begin position="456"/>
        <end position="551"/>
    </location>
</feature>
<feature type="region of interest" description="Disordered" evidence="1">
    <location>
        <begin position="342"/>
        <end position="367"/>
    </location>
</feature>
<organism evidence="4 5">
    <name type="scientific">Marasmius tenuissimus</name>
    <dbReference type="NCBI Taxonomy" id="585030"/>
    <lineage>
        <taxon>Eukaryota</taxon>
        <taxon>Fungi</taxon>
        <taxon>Dikarya</taxon>
        <taxon>Basidiomycota</taxon>
        <taxon>Agaricomycotina</taxon>
        <taxon>Agaricomycetes</taxon>
        <taxon>Agaricomycetidae</taxon>
        <taxon>Agaricales</taxon>
        <taxon>Marasmiineae</taxon>
        <taxon>Marasmiaceae</taxon>
        <taxon>Marasmius</taxon>
    </lineage>
</organism>
<proteinExistence type="predicted"/>
<name>A0ABR3A721_9AGAR</name>
<feature type="domain" description="DUF4246" evidence="3">
    <location>
        <begin position="24"/>
        <end position="101"/>
    </location>
</feature>
<protein>
    <recommendedName>
        <fullName evidence="6">Duf1665 domain containing protein</fullName>
    </recommendedName>
</protein>
<dbReference type="EMBL" id="JBBXMP010000014">
    <property type="protein sequence ID" value="KAL0069157.1"/>
    <property type="molecule type" value="Genomic_DNA"/>
</dbReference>
<dbReference type="InterPro" id="IPR025340">
    <property type="entry name" value="DUF4246"/>
</dbReference>
<evidence type="ECO:0000256" key="1">
    <source>
        <dbReference type="SAM" id="MobiDB-lite"/>
    </source>
</evidence>
<accession>A0ABR3A721</accession>
<sequence>MSIDRRSQPDDNMPNTTSPDTTRLPGFGLPVNTLPRYKIAKYPSSSKSSRLCFPNAITSWYASNILVREQTVLSMMNEITEKPEWDRKVSDETIVTKWKDEALNREGVDFSEAMFNYVSPLLVAFKITRVYELWFELQCIAELREKASYFSQTGHAVVLDAEAAIVKSDTAIPTSLCEELKAAVGPLENIPSQHKDWHPGSDEKVLDLVHPSLYPLIYGKSRVLPSGRTTLSDCLERCGEGVVVPKPSEEEVDLAQNRGGYYRSKQLNYWSDRYQWLPCEVAFRDEQVAITSYINNLHPQRHEALYTVLEKIIARTIPLWNDCLSYFDSELARSRFSGVDGTEYEYPLGEERPLDPDEDPEDDDRWDRDEQWVRDNRILIQPEPGEYSTNGRPAIREILSQVDLGRDWKEQGLQIIVKLANIELRPEEGKTSYEGGTWHIEGQLNEHICLTDGQELVEKRYPQGDYEGLEELYGVRQFGPALQNLGSVVTKEGRLLVFPNVLQHRVQPFELADPSKPGYRKILALFLVDPYIRTLSTAHVPPPKQKDWWADVVRQNQSTRLGKLPIELMDHVVEMTEEWPISLGEAKRVREDLMDSRKIYVDKVNEDFEREGFSFCEH</sequence>
<dbReference type="PANTHER" id="PTHR33119:SF1">
    <property type="entry name" value="FE2OG DIOXYGENASE DOMAIN-CONTAINING PROTEIN"/>
    <property type="match status" value="1"/>
</dbReference>
<dbReference type="Pfam" id="PF14033">
    <property type="entry name" value="DUF4246"/>
    <property type="match status" value="2"/>
</dbReference>
<evidence type="ECO:0000259" key="3">
    <source>
        <dbReference type="Pfam" id="PF21666"/>
    </source>
</evidence>
<evidence type="ECO:0008006" key="6">
    <source>
        <dbReference type="Google" id="ProtNLM"/>
    </source>
</evidence>
<gene>
    <name evidence="4" type="ORF">AAF712_003843</name>
</gene>
<comment type="caution">
    <text evidence="4">The sequence shown here is derived from an EMBL/GenBank/DDBJ whole genome shotgun (WGS) entry which is preliminary data.</text>
</comment>
<dbReference type="Proteomes" id="UP001437256">
    <property type="component" value="Unassembled WGS sequence"/>
</dbReference>
<dbReference type="PANTHER" id="PTHR33119">
    <property type="entry name" value="IFI3P"/>
    <property type="match status" value="1"/>
</dbReference>
<keyword evidence="5" id="KW-1185">Reference proteome</keyword>
<evidence type="ECO:0000259" key="2">
    <source>
        <dbReference type="Pfam" id="PF14033"/>
    </source>
</evidence>
<feature type="domain" description="DUF4246" evidence="2">
    <location>
        <begin position="139"/>
        <end position="451"/>
    </location>
</feature>
<dbReference type="InterPro" id="IPR049207">
    <property type="entry name" value="DUF4246_N"/>
</dbReference>
<feature type="region of interest" description="Disordered" evidence="1">
    <location>
        <begin position="1"/>
        <end position="27"/>
    </location>
</feature>
<evidence type="ECO:0000313" key="5">
    <source>
        <dbReference type="Proteomes" id="UP001437256"/>
    </source>
</evidence>
<evidence type="ECO:0000313" key="4">
    <source>
        <dbReference type="EMBL" id="KAL0069157.1"/>
    </source>
</evidence>
<reference evidence="4 5" key="1">
    <citation type="submission" date="2024-05" db="EMBL/GenBank/DDBJ databases">
        <title>A draft genome resource for the thread blight pathogen Marasmius tenuissimus strain MS-2.</title>
        <authorList>
            <person name="Yulfo-Soto G.E."/>
            <person name="Baruah I.K."/>
            <person name="Amoako-Attah I."/>
            <person name="Bukari Y."/>
            <person name="Meinhardt L.W."/>
            <person name="Bailey B.A."/>
            <person name="Cohen S.P."/>
        </authorList>
    </citation>
    <scope>NUCLEOTIDE SEQUENCE [LARGE SCALE GENOMIC DNA]</scope>
    <source>
        <strain evidence="4 5">MS-2</strain>
    </source>
</reference>
<dbReference type="InterPro" id="IPR049192">
    <property type="entry name" value="DUF4246_C"/>
</dbReference>
<dbReference type="Pfam" id="PF21666">
    <property type="entry name" value="DUF4246_N"/>
    <property type="match status" value="1"/>
</dbReference>